<sequence>MASVLIVGCGDIGRRTGRRLVERGDEVVGLVRSEASAAAATADGCRAVAADLDRGGDAQRPEPGGTLYWFAPPPPRGRQDPRLRDYLAAIAPGEEPARVVLISTSGVYGDRGGEWVDETAPLRPTSDRGHRRLDAERALTDWAGERGVETIILRVSGIYGPDRLPLERLQRGEPILEPADSGVTNRIHAEDLAATCARAGEVGAPPGVYNVADGVPCPMAEYFDAVADAAGLPRPPRVGLAEAHRRISRGMLDFLLESRRLDTTRLRQELAVELNYPDYIEGILASLAAMAAES</sequence>
<dbReference type="EMBL" id="FOMJ01000009">
    <property type="protein sequence ID" value="SFD81043.1"/>
    <property type="molecule type" value="Genomic_DNA"/>
</dbReference>
<dbReference type="InterPro" id="IPR051783">
    <property type="entry name" value="NAD(P)-dependent_oxidoreduct"/>
</dbReference>
<dbReference type="PANTHER" id="PTHR48079">
    <property type="entry name" value="PROTEIN YEEZ"/>
    <property type="match status" value="1"/>
</dbReference>
<keyword evidence="3" id="KW-1185">Reference proteome</keyword>
<dbReference type="SUPFAM" id="SSF51735">
    <property type="entry name" value="NAD(P)-binding Rossmann-fold domains"/>
    <property type="match status" value="1"/>
</dbReference>
<dbReference type="Proteomes" id="UP000198611">
    <property type="component" value="Unassembled WGS sequence"/>
</dbReference>
<dbReference type="STRING" id="1123397.SAMN05660831_02350"/>
<dbReference type="InterPro" id="IPR036291">
    <property type="entry name" value="NAD(P)-bd_dom_sf"/>
</dbReference>
<dbReference type="PANTHER" id="PTHR48079:SF6">
    <property type="entry name" value="NAD(P)-BINDING DOMAIN-CONTAINING PROTEIN-RELATED"/>
    <property type="match status" value="1"/>
</dbReference>
<reference evidence="2 3" key="1">
    <citation type="submission" date="2016-10" db="EMBL/GenBank/DDBJ databases">
        <authorList>
            <person name="de Groot N.N."/>
        </authorList>
    </citation>
    <scope>NUCLEOTIDE SEQUENCE [LARGE SCALE GENOMIC DNA]</scope>
    <source>
        <strain evidence="2 3">HL3</strain>
    </source>
</reference>
<dbReference type="Pfam" id="PF01370">
    <property type="entry name" value="Epimerase"/>
    <property type="match status" value="1"/>
</dbReference>
<gene>
    <name evidence="2" type="ORF">SAMN05660831_02350</name>
</gene>
<proteinExistence type="predicted"/>
<dbReference type="InterPro" id="IPR001509">
    <property type="entry name" value="Epimerase_deHydtase"/>
</dbReference>
<feature type="domain" description="NAD-dependent epimerase/dehydratase" evidence="1">
    <location>
        <begin position="94"/>
        <end position="212"/>
    </location>
</feature>
<dbReference type="AlphaFoldDB" id="A0A1I1VJ00"/>
<accession>A0A1I1VJ00</accession>
<dbReference type="CDD" id="cd05266">
    <property type="entry name" value="SDR_a4"/>
    <property type="match status" value="1"/>
</dbReference>
<organism evidence="2 3">
    <name type="scientific">Thiohalospira halophila DSM 15071</name>
    <dbReference type="NCBI Taxonomy" id="1123397"/>
    <lineage>
        <taxon>Bacteria</taxon>
        <taxon>Pseudomonadati</taxon>
        <taxon>Pseudomonadota</taxon>
        <taxon>Gammaproteobacteria</taxon>
        <taxon>Thiohalospirales</taxon>
        <taxon>Thiohalospiraceae</taxon>
        <taxon>Thiohalospira</taxon>
    </lineage>
</organism>
<evidence type="ECO:0000259" key="1">
    <source>
        <dbReference type="Pfam" id="PF01370"/>
    </source>
</evidence>
<dbReference type="Gene3D" id="3.40.50.720">
    <property type="entry name" value="NAD(P)-binding Rossmann-like Domain"/>
    <property type="match status" value="1"/>
</dbReference>
<name>A0A1I1VJ00_9GAMM</name>
<evidence type="ECO:0000313" key="3">
    <source>
        <dbReference type="Proteomes" id="UP000198611"/>
    </source>
</evidence>
<evidence type="ECO:0000313" key="2">
    <source>
        <dbReference type="EMBL" id="SFD81043.1"/>
    </source>
</evidence>
<dbReference type="GO" id="GO:0004029">
    <property type="term" value="F:aldehyde dehydrogenase (NAD+) activity"/>
    <property type="evidence" value="ECO:0007669"/>
    <property type="project" value="TreeGrafter"/>
</dbReference>
<dbReference type="GO" id="GO:0005737">
    <property type="term" value="C:cytoplasm"/>
    <property type="evidence" value="ECO:0007669"/>
    <property type="project" value="TreeGrafter"/>
</dbReference>
<protein>
    <submittedName>
        <fullName evidence="2">Nucleoside-diphosphate-sugar epimerase</fullName>
    </submittedName>
</protein>
<dbReference type="OrthoDB" id="9808276at2"/>
<dbReference type="RefSeq" id="WP_093428964.1">
    <property type="nucleotide sequence ID" value="NZ_FOMJ01000009.1"/>
</dbReference>